<sequence length="444" mass="48323">MASCSSSFEAPSSILIIGSGVFGLSTAYELCKNDIFKNTSITLVDRQPFPAPDSSSIDTSRIVRADYASAPYSRLAAAAQNLWRTTFAPQHYHENGLCITASGPEQKYVSESLANVQSLATCKIEVLKNSEDIKRVTGIEKAFEDACGSLGYVNWSSGWVDAEGAMRWLRSEVEKFNRVCFITGTVTRLIIDHTTQTVSGVRLKDSTPLVADLTILAAGAWTPSLLDMRGIAKATGQILVYLPVTPTEQANLQHRPTLLNLSTGLFLLPPHNNLLKTARHGHGYTNPTTIPHPESASPSATLTVSLPSYHTVADSPVPPEGLHAARTFLASVHPSLATPSRPFAWSRVCWYLDTRSGDFIIDHHPDYKGLFVATGGNGHAFKFLPVLGDMVVKCLTGKIPEDFCGLWEWPRERVAEEEWKGDGSRGGPVGMVLGEEMVRAVSRL</sequence>
<dbReference type="EMBL" id="ML986588">
    <property type="protein sequence ID" value="KAF2267987.1"/>
    <property type="molecule type" value="Genomic_DNA"/>
</dbReference>
<dbReference type="OrthoDB" id="2219495at2759"/>
<dbReference type="SUPFAM" id="SSF51905">
    <property type="entry name" value="FAD/NAD(P)-binding domain"/>
    <property type="match status" value="1"/>
</dbReference>
<keyword evidence="8" id="KW-1185">Reference proteome</keyword>
<evidence type="ECO:0000256" key="2">
    <source>
        <dbReference type="ARBA" id="ARBA00010989"/>
    </source>
</evidence>
<keyword evidence="4" id="KW-0274">FAD</keyword>
<evidence type="ECO:0000313" key="7">
    <source>
        <dbReference type="EMBL" id="KAF2267987.1"/>
    </source>
</evidence>
<dbReference type="PANTHER" id="PTHR10961">
    <property type="entry name" value="PEROXISOMAL SARCOSINE OXIDASE"/>
    <property type="match status" value="1"/>
</dbReference>
<evidence type="ECO:0000256" key="1">
    <source>
        <dbReference type="ARBA" id="ARBA00001974"/>
    </source>
</evidence>
<dbReference type="PANTHER" id="PTHR10961:SF46">
    <property type="entry name" value="PEROXISOMAL SARCOSINE OXIDASE"/>
    <property type="match status" value="1"/>
</dbReference>
<comment type="caution">
    <text evidence="7">The sequence shown here is derived from an EMBL/GenBank/DDBJ whole genome shotgun (WGS) entry which is preliminary data.</text>
</comment>
<dbReference type="Proteomes" id="UP000800093">
    <property type="component" value="Unassembled WGS sequence"/>
</dbReference>
<organism evidence="7 8">
    <name type="scientific">Lojkania enalia</name>
    <dbReference type="NCBI Taxonomy" id="147567"/>
    <lineage>
        <taxon>Eukaryota</taxon>
        <taxon>Fungi</taxon>
        <taxon>Dikarya</taxon>
        <taxon>Ascomycota</taxon>
        <taxon>Pezizomycotina</taxon>
        <taxon>Dothideomycetes</taxon>
        <taxon>Pleosporomycetidae</taxon>
        <taxon>Pleosporales</taxon>
        <taxon>Pleosporales incertae sedis</taxon>
        <taxon>Lojkania</taxon>
    </lineage>
</organism>
<evidence type="ECO:0000256" key="3">
    <source>
        <dbReference type="ARBA" id="ARBA00022630"/>
    </source>
</evidence>
<dbReference type="GO" id="GO:0004657">
    <property type="term" value="F:proline dehydrogenase activity"/>
    <property type="evidence" value="ECO:0007669"/>
    <property type="project" value="TreeGrafter"/>
</dbReference>
<keyword evidence="3" id="KW-0285">Flavoprotein</keyword>
<dbReference type="InterPro" id="IPR045170">
    <property type="entry name" value="MTOX"/>
</dbReference>
<dbReference type="GO" id="GO:0008115">
    <property type="term" value="F:sarcosine oxidase activity"/>
    <property type="evidence" value="ECO:0007669"/>
    <property type="project" value="TreeGrafter"/>
</dbReference>
<dbReference type="Gene3D" id="3.30.9.10">
    <property type="entry name" value="D-Amino Acid Oxidase, subunit A, domain 2"/>
    <property type="match status" value="1"/>
</dbReference>
<keyword evidence="5" id="KW-0560">Oxidoreductase</keyword>
<evidence type="ECO:0000313" key="8">
    <source>
        <dbReference type="Proteomes" id="UP000800093"/>
    </source>
</evidence>
<reference evidence="8" key="1">
    <citation type="journal article" date="2020" name="Stud. Mycol.">
        <title>101 Dothideomycetes genomes: A test case for predicting lifestyles and emergence of pathogens.</title>
        <authorList>
            <person name="Haridas S."/>
            <person name="Albert R."/>
            <person name="Binder M."/>
            <person name="Bloem J."/>
            <person name="LaButti K."/>
            <person name="Salamov A."/>
            <person name="Andreopoulos B."/>
            <person name="Baker S."/>
            <person name="Barry K."/>
            <person name="Bills G."/>
            <person name="Bluhm B."/>
            <person name="Cannon C."/>
            <person name="Castanera R."/>
            <person name="Culley D."/>
            <person name="Daum C."/>
            <person name="Ezra D."/>
            <person name="Gonzalez J."/>
            <person name="Henrissat B."/>
            <person name="Kuo A."/>
            <person name="Liang C."/>
            <person name="Lipzen A."/>
            <person name="Lutzoni F."/>
            <person name="Magnuson J."/>
            <person name="Mondo S."/>
            <person name="Nolan M."/>
            <person name="Ohm R."/>
            <person name="Pangilinan J."/>
            <person name="Park H.-J."/>
            <person name="Ramirez L."/>
            <person name="Alfaro M."/>
            <person name="Sun H."/>
            <person name="Tritt A."/>
            <person name="Yoshinaga Y."/>
            <person name="Zwiers L.-H."/>
            <person name="Turgeon B."/>
            <person name="Goodwin S."/>
            <person name="Spatafora J."/>
            <person name="Crous P."/>
            <person name="Grigoriev I."/>
        </authorList>
    </citation>
    <scope>NUCLEOTIDE SEQUENCE [LARGE SCALE GENOMIC DNA]</scope>
    <source>
        <strain evidence="8">CBS 304.66</strain>
    </source>
</reference>
<dbReference type="GO" id="GO:0050031">
    <property type="term" value="F:L-pipecolate oxidase activity"/>
    <property type="evidence" value="ECO:0007669"/>
    <property type="project" value="TreeGrafter"/>
</dbReference>
<proteinExistence type="inferred from homology"/>
<dbReference type="GO" id="GO:0050660">
    <property type="term" value="F:flavin adenine dinucleotide binding"/>
    <property type="evidence" value="ECO:0007669"/>
    <property type="project" value="InterPro"/>
</dbReference>
<evidence type="ECO:0000259" key="6">
    <source>
        <dbReference type="Pfam" id="PF01266"/>
    </source>
</evidence>
<dbReference type="InterPro" id="IPR006076">
    <property type="entry name" value="FAD-dep_OxRdtase"/>
</dbReference>
<dbReference type="Pfam" id="PF01266">
    <property type="entry name" value="DAO"/>
    <property type="match status" value="1"/>
</dbReference>
<dbReference type="InterPro" id="IPR036188">
    <property type="entry name" value="FAD/NAD-bd_sf"/>
</dbReference>
<evidence type="ECO:0000256" key="4">
    <source>
        <dbReference type="ARBA" id="ARBA00022827"/>
    </source>
</evidence>
<comment type="similarity">
    <text evidence="2">Belongs to the MSOX/MTOX family.</text>
</comment>
<name>A0A9P4N671_9PLEO</name>
<comment type="cofactor">
    <cofactor evidence="1">
        <name>FAD</name>
        <dbReference type="ChEBI" id="CHEBI:57692"/>
    </cofactor>
</comment>
<dbReference type="Gene3D" id="3.50.50.60">
    <property type="entry name" value="FAD/NAD(P)-binding domain"/>
    <property type="match status" value="1"/>
</dbReference>
<gene>
    <name evidence="7" type="ORF">CC78DRAFT_530394</name>
</gene>
<accession>A0A9P4N671</accession>
<dbReference type="AlphaFoldDB" id="A0A9P4N671"/>
<evidence type="ECO:0000256" key="5">
    <source>
        <dbReference type="ARBA" id="ARBA00023002"/>
    </source>
</evidence>
<feature type="domain" description="FAD dependent oxidoreductase" evidence="6">
    <location>
        <begin position="14"/>
        <end position="392"/>
    </location>
</feature>
<protein>
    <submittedName>
        <fullName evidence="7">FAD dependent oxidoreductase</fullName>
    </submittedName>
</protein>